<evidence type="ECO:0000256" key="3">
    <source>
        <dbReference type="SAM" id="Phobius"/>
    </source>
</evidence>
<dbReference type="Gene3D" id="3.30.450.330">
    <property type="match status" value="1"/>
</dbReference>
<reference evidence="6 7" key="1">
    <citation type="journal article" date="2015" name="Nature">
        <title>rRNA introns, odd ribosomes, and small enigmatic genomes across a large radiation of phyla.</title>
        <authorList>
            <person name="Brown C.T."/>
            <person name="Hug L.A."/>
            <person name="Thomas B.C."/>
            <person name="Sharon I."/>
            <person name="Castelle C.J."/>
            <person name="Singh A."/>
            <person name="Wilkins M.J."/>
            <person name="Williams K.H."/>
            <person name="Banfield J.F."/>
        </authorList>
    </citation>
    <scope>NUCLEOTIDE SEQUENCE [LARGE SCALE GENOMIC DNA]</scope>
</reference>
<dbReference type="GO" id="GO:0008658">
    <property type="term" value="F:penicillin binding"/>
    <property type="evidence" value="ECO:0007669"/>
    <property type="project" value="InterPro"/>
</dbReference>
<comment type="subcellular location">
    <subcellularLocation>
        <location evidence="1">Membrane</location>
    </subcellularLocation>
</comment>
<dbReference type="InterPro" id="IPR050515">
    <property type="entry name" value="Beta-lactam/transpept"/>
</dbReference>
<accession>A0A0G0P0Y3</accession>
<dbReference type="STRING" id="1618572.UT17_C0004G0102"/>
<dbReference type="InterPro" id="IPR001460">
    <property type="entry name" value="PCN-bd_Tpept"/>
</dbReference>
<gene>
    <name evidence="6" type="ORF">UT17_C0004G0102</name>
</gene>
<keyword evidence="6" id="KW-0808">Transferase</keyword>
<dbReference type="GO" id="GO:0071555">
    <property type="term" value="P:cell wall organization"/>
    <property type="evidence" value="ECO:0007669"/>
    <property type="project" value="TreeGrafter"/>
</dbReference>
<dbReference type="GO" id="GO:0005886">
    <property type="term" value="C:plasma membrane"/>
    <property type="evidence" value="ECO:0007669"/>
    <property type="project" value="TreeGrafter"/>
</dbReference>
<protein>
    <submittedName>
        <fullName evidence="6">Peptidoglycan glycosyltransferase</fullName>
    </submittedName>
</protein>
<dbReference type="AlphaFoldDB" id="A0A0G0P0Y3"/>
<dbReference type="SUPFAM" id="SSF56601">
    <property type="entry name" value="beta-lactamase/transpeptidase-like"/>
    <property type="match status" value="1"/>
</dbReference>
<dbReference type="EMBL" id="LBVU01000004">
    <property type="protein sequence ID" value="KKQ91754.1"/>
    <property type="molecule type" value="Genomic_DNA"/>
</dbReference>
<dbReference type="SUPFAM" id="SSF56519">
    <property type="entry name" value="Penicillin binding protein dimerisation domain"/>
    <property type="match status" value="1"/>
</dbReference>
<evidence type="ECO:0000259" key="4">
    <source>
        <dbReference type="Pfam" id="PF00905"/>
    </source>
</evidence>
<feature type="domain" description="Penicillin-binding protein dimerisation" evidence="5">
    <location>
        <begin position="57"/>
        <end position="205"/>
    </location>
</feature>
<dbReference type="PANTHER" id="PTHR30627:SF1">
    <property type="entry name" value="PEPTIDOGLYCAN D,D-TRANSPEPTIDASE FTSI"/>
    <property type="match status" value="1"/>
</dbReference>
<keyword evidence="3" id="KW-0812">Transmembrane</keyword>
<evidence type="ECO:0000259" key="5">
    <source>
        <dbReference type="Pfam" id="PF03717"/>
    </source>
</evidence>
<dbReference type="InterPro" id="IPR036138">
    <property type="entry name" value="PBP_dimer_sf"/>
</dbReference>
<evidence type="ECO:0000256" key="2">
    <source>
        <dbReference type="ARBA" id="ARBA00023136"/>
    </source>
</evidence>
<evidence type="ECO:0000313" key="7">
    <source>
        <dbReference type="Proteomes" id="UP000034774"/>
    </source>
</evidence>
<keyword evidence="3" id="KW-1133">Transmembrane helix</keyword>
<sequence>MRGRKNIKPEWRLKAFSLIYLLLFIGLILRLIYWQIIRRVDLSEKAKGQYNSSQIMNATRGNILASDGSYWALRTDAWLVYANTNELKAKVSEVSVRLATLLNDDESRLSNLLSKKEAYVPLKQKVDNETKKNIEALGIKGINFDNQEARYYPEASSAAQLLGFVGKDEKGLDIGYFGLEGYYNLPLSGKPGFLGREKDAQGSPILLNPGKSVSAIGGIDLITSIDKRVQILAETKLKDGIEKYGALGGSITIEDPRTGEILAMASYPSYDPGNYSEYGNSFFKNPVISDSFEPGSIMKVLVMASGLDAGVIKPNTECDICSEPLKLDKYFIKTWNNVYHPNITMTDVIVDSDNVGMVFVGQKLGADRLYNYLDSFGIGQLTGVDLQGESAPSIRKKGEWSMVDLATASFGQGIAVTGIQMIRAVSAIANGGYLERPRVVKSVRGEGWEEKIKSEPSKRVVSSAAATEVTQMMVAAADKGEAKWAKIPGFKVAGKTGTAQIPVEGHYDSTNTNHSFIGFAPADKPKFVMLVTLKSPQSSPWAAETAAPLWYSVAKDLFPYLGIEPNI</sequence>
<dbReference type="Pfam" id="PF03717">
    <property type="entry name" value="PBP_dimer"/>
    <property type="match status" value="1"/>
</dbReference>
<feature type="transmembrane region" description="Helical" evidence="3">
    <location>
        <begin position="12"/>
        <end position="34"/>
    </location>
</feature>
<keyword evidence="2 3" id="KW-0472">Membrane</keyword>
<proteinExistence type="predicted"/>
<dbReference type="PANTHER" id="PTHR30627">
    <property type="entry name" value="PEPTIDOGLYCAN D,D-TRANSPEPTIDASE"/>
    <property type="match status" value="1"/>
</dbReference>
<name>A0A0G0P0Y3_9BACT</name>
<dbReference type="GO" id="GO:0016740">
    <property type="term" value="F:transferase activity"/>
    <property type="evidence" value="ECO:0007669"/>
    <property type="project" value="UniProtKB-KW"/>
</dbReference>
<comment type="caution">
    <text evidence="6">The sequence shown here is derived from an EMBL/GenBank/DDBJ whole genome shotgun (WGS) entry which is preliminary data.</text>
</comment>
<evidence type="ECO:0000313" key="6">
    <source>
        <dbReference type="EMBL" id="KKQ91754.1"/>
    </source>
</evidence>
<dbReference type="Gene3D" id="3.40.710.10">
    <property type="entry name" value="DD-peptidase/beta-lactamase superfamily"/>
    <property type="match status" value="1"/>
</dbReference>
<feature type="domain" description="Penicillin-binding protein transpeptidase" evidence="4">
    <location>
        <begin position="249"/>
        <end position="549"/>
    </location>
</feature>
<dbReference type="Proteomes" id="UP000034774">
    <property type="component" value="Unassembled WGS sequence"/>
</dbReference>
<dbReference type="InterPro" id="IPR012338">
    <property type="entry name" value="Beta-lactam/transpept-like"/>
</dbReference>
<dbReference type="Gene3D" id="3.90.1310.10">
    <property type="entry name" value="Penicillin-binding protein 2a (Domain 2)"/>
    <property type="match status" value="1"/>
</dbReference>
<evidence type="ECO:0000256" key="1">
    <source>
        <dbReference type="ARBA" id="ARBA00004370"/>
    </source>
</evidence>
<organism evidence="6 7">
    <name type="scientific">Candidatus Woesebacteria bacterium GW2011_GWB1_39_10</name>
    <dbReference type="NCBI Taxonomy" id="1618572"/>
    <lineage>
        <taxon>Bacteria</taxon>
        <taxon>Candidatus Woeseibacteriota</taxon>
    </lineage>
</organism>
<dbReference type="Pfam" id="PF00905">
    <property type="entry name" value="Transpeptidase"/>
    <property type="match status" value="1"/>
</dbReference>
<dbReference type="InterPro" id="IPR005311">
    <property type="entry name" value="PBP_dimer"/>
</dbReference>